<evidence type="ECO:0000313" key="2">
    <source>
        <dbReference type="Proteomes" id="UP000194236"/>
    </source>
</evidence>
<comment type="caution">
    <text evidence="1">The sequence shown here is derived from an EMBL/GenBank/DDBJ whole genome shotgun (WGS) entry which is preliminary data.</text>
</comment>
<gene>
    <name evidence="1" type="ORF">BLA29_013771</name>
</gene>
<feature type="non-terminal residue" evidence="1">
    <location>
        <position position="1"/>
    </location>
</feature>
<proteinExistence type="predicted"/>
<dbReference type="AlphaFoldDB" id="A0A1Y3B9J5"/>
<protein>
    <submittedName>
        <fullName evidence="1">Uncharacterized protein</fullName>
    </submittedName>
</protein>
<keyword evidence="2" id="KW-1185">Reference proteome</keyword>
<organism evidence="1 2">
    <name type="scientific">Euroglyphus maynei</name>
    <name type="common">Mayne's house dust mite</name>
    <dbReference type="NCBI Taxonomy" id="6958"/>
    <lineage>
        <taxon>Eukaryota</taxon>
        <taxon>Metazoa</taxon>
        <taxon>Ecdysozoa</taxon>
        <taxon>Arthropoda</taxon>
        <taxon>Chelicerata</taxon>
        <taxon>Arachnida</taxon>
        <taxon>Acari</taxon>
        <taxon>Acariformes</taxon>
        <taxon>Sarcoptiformes</taxon>
        <taxon>Astigmata</taxon>
        <taxon>Psoroptidia</taxon>
        <taxon>Analgoidea</taxon>
        <taxon>Pyroglyphidae</taxon>
        <taxon>Pyroglyphinae</taxon>
        <taxon>Euroglyphus</taxon>
    </lineage>
</organism>
<reference evidence="1 2" key="1">
    <citation type="submission" date="2017-03" db="EMBL/GenBank/DDBJ databases">
        <title>Genome Survey of Euroglyphus maynei.</title>
        <authorList>
            <person name="Arlian L.G."/>
            <person name="Morgan M.S."/>
            <person name="Rider S.D."/>
        </authorList>
    </citation>
    <scope>NUCLEOTIDE SEQUENCE [LARGE SCALE GENOMIC DNA]</scope>
    <source>
        <strain evidence="1">Arlian Lab</strain>
        <tissue evidence="1">Whole body</tissue>
    </source>
</reference>
<dbReference type="EMBL" id="MUJZ01035441">
    <property type="protein sequence ID" value="OTF76857.1"/>
    <property type="molecule type" value="Genomic_DNA"/>
</dbReference>
<sequence length="83" mass="9726">IYSLIKQINLKDRRFSIIDHSNENENLLLLPILLEVDWFSDYGTMNDYHHPMGIGEYEYEDVHMVQIPGDDNGDNVPFPSNRC</sequence>
<accession>A0A1Y3B9J5</accession>
<name>A0A1Y3B9J5_EURMA</name>
<evidence type="ECO:0000313" key="1">
    <source>
        <dbReference type="EMBL" id="OTF76857.1"/>
    </source>
</evidence>
<dbReference type="Proteomes" id="UP000194236">
    <property type="component" value="Unassembled WGS sequence"/>
</dbReference>